<keyword evidence="6" id="KW-0808">Transferase</keyword>
<protein>
    <submittedName>
        <fullName evidence="6">Protein-S-isoprenylcysteine O-methyltransferase Ste14</fullName>
    </submittedName>
</protein>
<dbReference type="AlphaFoldDB" id="A0A1G9EGG6"/>
<sequence>MSRHSEDATDHPDIIALPPIIVLVFLAAALLLQWLWPLSLTEEHRYLWRPCLVLAGMGLALALWGKRALDRAGTNVDPRKPTTGIVSDGPYRFSRNPLYLAQALVYLGITLLFNSWWGPALLAPLMATLHFGVIRPEERYLLEKFGGEYRSYRKRVRRYL</sequence>
<keyword evidence="6" id="KW-0489">Methyltransferase</keyword>
<keyword evidence="4 5" id="KW-0472">Membrane</keyword>
<dbReference type="GO" id="GO:0008168">
    <property type="term" value="F:methyltransferase activity"/>
    <property type="evidence" value="ECO:0007669"/>
    <property type="project" value="UniProtKB-KW"/>
</dbReference>
<evidence type="ECO:0000256" key="2">
    <source>
        <dbReference type="ARBA" id="ARBA00022692"/>
    </source>
</evidence>
<dbReference type="PANTHER" id="PTHR43847">
    <property type="entry name" value="BLL3993 PROTEIN"/>
    <property type="match status" value="1"/>
</dbReference>
<dbReference type="PANTHER" id="PTHR43847:SF1">
    <property type="entry name" value="BLL3993 PROTEIN"/>
    <property type="match status" value="1"/>
</dbReference>
<evidence type="ECO:0000313" key="7">
    <source>
        <dbReference type="Proteomes" id="UP000199305"/>
    </source>
</evidence>
<reference evidence="7" key="1">
    <citation type="submission" date="2016-10" db="EMBL/GenBank/DDBJ databases">
        <authorList>
            <person name="Varghese N."/>
            <person name="Submissions S."/>
        </authorList>
    </citation>
    <scope>NUCLEOTIDE SEQUENCE [LARGE SCALE GENOMIC DNA]</scope>
    <source>
        <strain evidence="7">CGMCC 1.10658</strain>
    </source>
</reference>
<evidence type="ECO:0000256" key="1">
    <source>
        <dbReference type="ARBA" id="ARBA00004127"/>
    </source>
</evidence>
<dbReference type="Proteomes" id="UP000199305">
    <property type="component" value="Unassembled WGS sequence"/>
</dbReference>
<dbReference type="EMBL" id="FNFH01000008">
    <property type="protein sequence ID" value="SDK75216.1"/>
    <property type="molecule type" value="Genomic_DNA"/>
</dbReference>
<dbReference type="RefSeq" id="WP_091516578.1">
    <property type="nucleotide sequence ID" value="NZ_FNFH01000008.1"/>
</dbReference>
<keyword evidence="2 5" id="KW-0812">Transmembrane</keyword>
<dbReference type="Pfam" id="PF04191">
    <property type="entry name" value="PEMT"/>
    <property type="match status" value="1"/>
</dbReference>
<dbReference type="InterPro" id="IPR052527">
    <property type="entry name" value="Metal_cation-efflux_comp"/>
</dbReference>
<evidence type="ECO:0000313" key="6">
    <source>
        <dbReference type="EMBL" id="SDK75216.1"/>
    </source>
</evidence>
<keyword evidence="7" id="KW-1185">Reference proteome</keyword>
<dbReference type="Gene3D" id="1.20.120.1630">
    <property type="match status" value="1"/>
</dbReference>
<evidence type="ECO:0000256" key="3">
    <source>
        <dbReference type="ARBA" id="ARBA00022989"/>
    </source>
</evidence>
<feature type="transmembrane region" description="Helical" evidence="5">
    <location>
        <begin position="46"/>
        <end position="64"/>
    </location>
</feature>
<evidence type="ECO:0000256" key="4">
    <source>
        <dbReference type="ARBA" id="ARBA00023136"/>
    </source>
</evidence>
<dbReference type="GO" id="GO:0032259">
    <property type="term" value="P:methylation"/>
    <property type="evidence" value="ECO:0007669"/>
    <property type="project" value="UniProtKB-KW"/>
</dbReference>
<evidence type="ECO:0000256" key="5">
    <source>
        <dbReference type="SAM" id="Phobius"/>
    </source>
</evidence>
<feature type="transmembrane region" description="Helical" evidence="5">
    <location>
        <begin position="12"/>
        <end position="34"/>
    </location>
</feature>
<accession>A0A1G9EGG6</accession>
<organism evidence="6 7">
    <name type="scientific">Microbulbifer yueqingensis</name>
    <dbReference type="NCBI Taxonomy" id="658219"/>
    <lineage>
        <taxon>Bacteria</taxon>
        <taxon>Pseudomonadati</taxon>
        <taxon>Pseudomonadota</taxon>
        <taxon>Gammaproteobacteria</taxon>
        <taxon>Cellvibrionales</taxon>
        <taxon>Microbulbiferaceae</taxon>
        <taxon>Microbulbifer</taxon>
    </lineage>
</organism>
<dbReference type="GO" id="GO:0012505">
    <property type="term" value="C:endomembrane system"/>
    <property type="evidence" value="ECO:0007669"/>
    <property type="project" value="UniProtKB-SubCell"/>
</dbReference>
<dbReference type="InterPro" id="IPR007318">
    <property type="entry name" value="Phopholipid_MeTrfase"/>
</dbReference>
<gene>
    <name evidence="6" type="ORF">SAMN05216212_3115</name>
</gene>
<keyword evidence="3 5" id="KW-1133">Transmembrane helix</keyword>
<feature type="transmembrane region" description="Helical" evidence="5">
    <location>
        <begin position="98"/>
        <end position="117"/>
    </location>
</feature>
<dbReference type="OrthoDB" id="9811969at2"/>
<proteinExistence type="predicted"/>
<name>A0A1G9EGG6_9GAMM</name>
<comment type="subcellular location">
    <subcellularLocation>
        <location evidence="1">Endomembrane system</location>
        <topology evidence="1">Multi-pass membrane protein</topology>
    </subcellularLocation>
</comment>